<protein>
    <submittedName>
        <fullName evidence="5">Uncharacterized protein</fullName>
    </submittedName>
</protein>
<evidence type="ECO:0000313" key="2">
    <source>
        <dbReference type="EMBL" id="GMN21220.1"/>
    </source>
</evidence>
<dbReference type="EMBL" id="BTGU01005255">
    <property type="protein sequence ID" value="GMN21220.1"/>
    <property type="molecule type" value="Genomic_DNA"/>
</dbReference>
<evidence type="ECO:0000313" key="3">
    <source>
        <dbReference type="EMBL" id="GMN21228.1"/>
    </source>
</evidence>
<dbReference type="AlphaFoldDB" id="A0AA87ZAW6"/>
<dbReference type="EMBL" id="BTGU01005256">
    <property type="protein sequence ID" value="GMN21228.1"/>
    <property type="molecule type" value="Genomic_DNA"/>
</dbReference>
<evidence type="ECO:0000313" key="6">
    <source>
        <dbReference type="Proteomes" id="UP001187192"/>
    </source>
</evidence>
<feature type="compositionally biased region" description="Low complexity" evidence="1">
    <location>
        <begin position="254"/>
        <end position="264"/>
    </location>
</feature>
<keyword evidence="6" id="KW-1185">Reference proteome</keyword>
<evidence type="ECO:0000313" key="4">
    <source>
        <dbReference type="EMBL" id="GMN21255.1"/>
    </source>
</evidence>
<accession>A0AA87ZAW6</accession>
<dbReference type="EMBL" id="BTGU01005257">
    <property type="protein sequence ID" value="GMN21255.1"/>
    <property type="molecule type" value="Genomic_DNA"/>
</dbReference>
<organism evidence="5 6">
    <name type="scientific">Ficus carica</name>
    <name type="common">Common fig</name>
    <dbReference type="NCBI Taxonomy" id="3494"/>
    <lineage>
        <taxon>Eukaryota</taxon>
        <taxon>Viridiplantae</taxon>
        <taxon>Streptophyta</taxon>
        <taxon>Embryophyta</taxon>
        <taxon>Tracheophyta</taxon>
        <taxon>Spermatophyta</taxon>
        <taxon>Magnoliopsida</taxon>
        <taxon>eudicotyledons</taxon>
        <taxon>Gunneridae</taxon>
        <taxon>Pentapetalae</taxon>
        <taxon>rosids</taxon>
        <taxon>fabids</taxon>
        <taxon>Rosales</taxon>
        <taxon>Moraceae</taxon>
        <taxon>Ficeae</taxon>
        <taxon>Ficus</taxon>
    </lineage>
</organism>
<comment type="caution">
    <text evidence="5">The sequence shown here is derived from an EMBL/GenBank/DDBJ whole genome shotgun (WGS) entry which is preliminary data.</text>
</comment>
<name>A0AA87ZAW6_FICCA</name>
<sequence length="354" mass="39059">MPSASTPNVVGCLSWAWCSGRPSRGTVGWLSPAPAGADPVRAECGLGGPLPILDTLLGIGRSEHSLARYAVHPGETVKSSRVLQELHMVGLLAPKPGRRTFTFTFPEHGRKRRLFEYGQVLGEVRSFGCHASVVATCRAVWGVPSFFTSLVKKIVFLPRAAELRERRLVRERGHHQELESDLEHKFVVYRSNDSEGPNTLPPISTRPDRRFIEELNGVAQAQPAPVVDLTADVGNVPERVASQASTSGREDSLGSESSSPSREPIQARQRPQGRTMRINDQRVYRRANMEMVDLVGGLPVYTVDYFTSAVTPRYLSALREEFRIPGEVDLVVPGERDLPSRPPPGYIALLAEYF</sequence>
<feature type="region of interest" description="Disordered" evidence="1">
    <location>
        <begin position="240"/>
        <end position="277"/>
    </location>
</feature>
<proteinExistence type="predicted"/>
<gene>
    <name evidence="2" type="ORF">TIFTF001_047238</name>
    <name evidence="3" type="ORF">TIFTF001_047242</name>
    <name evidence="4" type="ORF">TIFTF001_047247</name>
    <name evidence="5" type="ORF">TIFTF001_047251</name>
</gene>
<dbReference type="Proteomes" id="UP001187192">
    <property type="component" value="Unassembled WGS sequence"/>
</dbReference>
<evidence type="ECO:0000256" key="1">
    <source>
        <dbReference type="SAM" id="MobiDB-lite"/>
    </source>
</evidence>
<dbReference type="EMBL" id="BTGU01005258">
    <property type="protein sequence ID" value="GMN21261.1"/>
    <property type="molecule type" value="Genomic_DNA"/>
</dbReference>
<evidence type="ECO:0000313" key="5">
    <source>
        <dbReference type="EMBL" id="GMN21261.1"/>
    </source>
</evidence>
<reference evidence="5" key="1">
    <citation type="submission" date="2023-07" db="EMBL/GenBank/DDBJ databases">
        <title>draft genome sequence of fig (Ficus carica).</title>
        <authorList>
            <person name="Takahashi T."/>
            <person name="Nishimura K."/>
        </authorList>
    </citation>
    <scope>NUCLEOTIDE SEQUENCE</scope>
</reference>